<feature type="compositionally biased region" description="Polar residues" evidence="7">
    <location>
        <begin position="110"/>
        <end position="127"/>
    </location>
</feature>
<feature type="domain" description="GRIP" evidence="8">
    <location>
        <begin position="817"/>
        <end position="865"/>
    </location>
</feature>
<keyword evidence="4 6" id="KW-0175">Coiled coil</keyword>
<dbReference type="PROSITE" id="PS50913">
    <property type="entry name" value="GRIP"/>
    <property type="match status" value="1"/>
</dbReference>
<dbReference type="STRING" id="1095629.A0A0C9XP71"/>
<comment type="subcellular location">
    <subcellularLocation>
        <location evidence="2">Cytoplasm</location>
    </subcellularLocation>
    <subcellularLocation>
        <location evidence="1">Endomembrane system</location>
        <topology evidence="1">Peripheral membrane protein</topology>
    </subcellularLocation>
</comment>
<dbReference type="EMBL" id="KN838550">
    <property type="protein sequence ID" value="KIK06931.1"/>
    <property type="molecule type" value="Genomic_DNA"/>
</dbReference>
<reference evidence="9 10" key="1">
    <citation type="submission" date="2014-04" db="EMBL/GenBank/DDBJ databases">
        <authorList>
            <consortium name="DOE Joint Genome Institute"/>
            <person name="Kuo A."/>
            <person name="Kohler A."/>
            <person name="Nagy L.G."/>
            <person name="Floudas D."/>
            <person name="Copeland A."/>
            <person name="Barry K.W."/>
            <person name="Cichocki N."/>
            <person name="Veneault-Fourrey C."/>
            <person name="LaButti K."/>
            <person name="Lindquist E.A."/>
            <person name="Lipzen A."/>
            <person name="Lundell T."/>
            <person name="Morin E."/>
            <person name="Murat C."/>
            <person name="Sun H."/>
            <person name="Tunlid A."/>
            <person name="Henrissat B."/>
            <person name="Grigoriev I.V."/>
            <person name="Hibbett D.S."/>
            <person name="Martin F."/>
            <person name="Nordberg H.P."/>
            <person name="Cantor M.N."/>
            <person name="Hua S.X."/>
        </authorList>
    </citation>
    <scope>NUCLEOTIDE SEQUENCE [LARGE SCALE GENOMIC DNA]</scope>
    <source>
        <strain evidence="9 10">LaAM-08-1</strain>
    </source>
</reference>
<evidence type="ECO:0000256" key="6">
    <source>
        <dbReference type="SAM" id="Coils"/>
    </source>
</evidence>
<dbReference type="OrthoDB" id="1926336at2759"/>
<dbReference type="PANTHER" id="PTHR23157">
    <property type="entry name" value="GRIP AND COILED-COIL DOMAIN-CONTAINING PROTEIN 1"/>
    <property type="match status" value="1"/>
</dbReference>
<evidence type="ECO:0000256" key="7">
    <source>
        <dbReference type="SAM" id="MobiDB-lite"/>
    </source>
</evidence>
<feature type="coiled-coil region" evidence="6">
    <location>
        <begin position="682"/>
        <end position="772"/>
    </location>
</feature>
<keyword evidence="10" id="KW-1185">Reference proteome</keyword>
<feature type="compositionally biased region" description="Polar residues" evidence="7">
    <location>
        <begin position="247"/>
        <end position="258"/>
    </location>
</feature>
<dbReference type="HOGENOM" id="CLU_007533_0_0_1"/>
<evidence type="ECO:0000256" key="1">
    <source>
        <dbReference type="ARBA" id="ARBA00004184"/>
    </source>
</evidence>
<sequence length="866" mass="97137">MFTQFRQAVEQLAQQVPHGLDISSLEDQRDSASRTRSLDSQPTRSATPLSSGQLAESALSSLRKSLASQRSGSPAGRTGSPSSLSESRTPKGNLEERLRRATFAIGEVSGPSTAQPSARASPSSTPHTMVERHPLSPSSTPLPDSPMLTPSTEGTFQLEPAPMSPPSSTLLNPEGTLSQRSELKELNGENLMSQEPISLLDGDSINFDHSDIPDSSQGTLLSKENRADDEESDQVGGTPPLEEEEQPTSQNSSGTNVEDLQERLRQVEQRFADVSTSFKRLQAEKLAADLVLRDLTSLQSIQDATALRDYLQNTNAKVEHHRGEAQCLNKRLESHDGRLQELQDTHQLELSSQSELIKKLKTQLSETEALFQASQSSNTQAEETAATHRSEVDRLVQDCERFKTLAKEEEEKRVKAISLLKTLRQKLVKAEKEKEDALKEAAFSKEKEKGEKDKEHIESTRLHQEIEALNREKEKVISNLKGQLERDASSLKDRFEKELSAVRGQLELEIATSKSMHLKELSSKNSQISALENSLNNTTRDKNAFFDQLQLRQAELESAHTHLESLQHQNTEFQFQLRESNDRLVLLREEYAELQREQEATARQRDPVTPAGDVAHLISAVEAKCEVKISELKRNLITLEKERNEAEGDWSRKLREKGKELDELKGVLGSATKTREADEGVASELRAEVSHAKEVARVLRQQVSELPLLQDQVSELKKLAKESETEFALKISHLERQVEEGQNRDAQLRQNNKTLREELRKVQSSAALLERQRNPGVGYWSTRSNPENSPAESRNSFSPIPTESPSRMASPAPSSSKNEEEVNLEYLRNVILQFLEHKEMRPNLVKVLSIILHFTPQETRRLIAKV</sequence>
<feature type="compositionally biased region" description="Polar residues" evidence="7">
    <location>
        <begin position="213"/>
        <end position="222"/>
    </location>
</feature>
<organism evidence="9 10">
    <name type="scientific">Laccaria amethystina LaAM-08-1</name>
    <dbReference type="NCBI Taxonomy" id="1095629"/>
    <lineage>
        <taxon>Eukaryota</taxon>
        <taxon>Fungi</taxon>
        <taxon>Dikarya</taxon>
        <taxon>Basidiomycota</taxon>
        <taxon>Agaricomycotina</taxon>
        <taxon>Agaricomycetes</taxon>
        <taxon>Agaricomycetidae</taxon>
        <taxon>Agaricales</taxon>
        <taxon>Agaricineae</taxon>
        <taxon>Hydnangiaceae</taxon>
        <taxon>Laccaria</taxon>
    </lineage>
</organism>
<feature type="compositionally biased region" description="Polar residues" evidence="7">
    <location>
        <begin position="166"/>
        <end position="180"/>
    </location>
</feature>
<dbReference type="InterPro" id="IPR000237">
    <property type="entry name" value="GRIP_dom"/>
</dbReference>
<feature type="compositionally biased region" description="Polar residues" evidence="7">
    <location>
        <begin position="781"/>
        <end position="803"/>
    </location>
</feature>
<evidence type="ECO:0000256" key="3">
    <source>
        <dbReference type="ARBA" id="ARBA00022490"/>
    </source>
</evidence>
<gene>
    <name evidence="9" type="ORF">K443DRAFT_673823</name>
</gene>
<proteinExistence type="predicted"/>
<dbReference type="Gene3D" id="1.10.220.60">
    <property type="entry name" value="GRIP domain"/>
    <property type="match status" value="1"/>
</dbReference>
<evidence type="ECO:0000256" key="4">
    <source>
        <dbReference type="ARBA" id="ARBA00023054"/>
    </source>
</evidence>
<dbReference type="Pfam" id="PF01465">
    <property type="entry name" value="GRIP"/>
    <property type="match status" value="1"/>
</dbReference>
<feature type="region of interest" description="Disordered" evidence="7">
    <location>
        <begin position="773"/>
        <end position="820"/>
    </location>
</feature>
<evidence type="ECO:0000259" key="8">
    <source>
        <dbReference type="PROSITE" id="PS50913"/>
    </source>
</evidence>
<dbReference type="SMART" id="SM00755">
    <property type="entry name" value="Grip"/>
    <property type="match status" value="1"/>
</dbReference>
<dbReference type="InterPro" id="IPR051952">
    <property type="entry name" value="Golgi-autophagy_related"/>
</dbReference>
<feature type="region of interest" description="Disordered" evidence="7">
    <location>
        <begin position="14"/>
        <end position="190"/>
    </location>
</feature>
<feature type="compositionally biased region" description="Low complexity" evidence="7">
    <location>
        <begin position="135"/>
        <end position="152"/>
    </location>
</feature>
<keyword evidence="5" id="KW-0472">Membrane</keyword>
<feature type="compositionally biased region" description="Low complexity" evidence="7">
    <location>
        <begin position="804"/>
        <end position="816"/>
    </location>
</feature>
<feature type="compositionally biased region" description="Basic and acidic residues" evidence="7">
    <location>
        <begin position="26"/>
        <end position="37"/>
    </location>
</feature>
<feature type="coiled-coil region" evidence="6">
    <location>
        <begin position="311"/>
        <end position="486"/>
    </location>
</feature>
<evidence type="ECO:0000256" key="2">
    <source>
        <dbReference type="ARBA" id="ARBA00004496"/>
    </source>
</evidence>
<dbReference type="PANTHER" id="PTHR23157:SF25">
    <property type="entry name" value="GRIP AND COILED-COIL DOMAIN-CONTAINING PROTEIN 1"/>
    <property type="match status" value="1"/>
</dbReference>
<evidence type="ECO:0000313" key="10">
    <source>
        <dbReference type="Proteomes" id="UP000054477"/>
    </source>
</evidence>
<keyword evidence="3" id="KW-0963">Cytoplasm</keyword>
<reference evidence="10" key="2">
    <citation type="submission" date="2015-01" db="EMBL/GenBank/DDBJ databases">
        <title>Evolutionary Origins and Diversification of the Mycorrhizal Mutualists.</title>
        <authorList>
            <consortium name="DOE Joint Genome Institute"/>
            <consortium name="Mycorrhizal Genomics Consortium"/>
            <person name="Kohler A."/>
            <person name="Kuo A."/>
            <person name="Nagy L.G."/>
            <person name="Floudas D."/>
            <person name="Copeland A."/>
            <person name="Barry K.W."/>
            <person name="Cichocki N."/>
            <person name="Veneault-Fourrey C."/>
            <person name="LaButti K."/>
            <person name="Lindquist E.A."/>
            <person name="Lipzen A."/>
            <person name="Lundell T."/>
            <person name="Morin E."/>
            <person name="Murat C."/>
            <person name="Riley R."/>
            <person name="Ohm R."/>
            <person name="Sun H."/>
            <person name="Tunlid A."/>
            <person name="Henrissat B."/>
            <person name="Grigoriev I.V."/>
            <person name="Hibbett D.S."/>
            <person name="Martin F."/>
        </authorList>
    </citation>
    <scope>NUCLEOTIDE SEQUENCE [LARGE SCALE GENOMIC DNA]</scope>
    <source>
        <strain evidence="10">LaAM-08-1</strain>
    </source>
</reference>
<feature type="compositionally biased region" description="Low complexity" evidence="7">
    <location>
        <begin position="54"/>
        <end position="71"/>
    </location>
</feature>
<feature type="region of interest" description="Disordered" evidence="7">
    <location>
        <begin position="202"/>
        <end position="259"/>
    </location>
</feature>
<evidence type="ECO:0000313" key="9">
    <source>
        <dbReference type="EMBL" id="KIK06931.1"/>
    </source>
</evidence>
<feature type="coiled-coil region" evidence="6">
    <location>
        <begin position="521"/>
        <end position="649"/>
    </location>
</feature>
<accession>A0A0C9XP71</accession>
<evidence type="ECO:0000256" key="5">
    <source>
        <dbReference type="ARBA" id="ARBA00023136"/>
    </source>
</evidence>
<dbReference type="Proteomes" id="UP000054477">
    <property type="component" value="Unassembled WGS sequence"/>
</dbReference>
<feature type="compositionally biased region" description="Polar residues" evidence="7">
    <location>
        <begin position="38"/>
        <end position="53"/>
    </location>
</feature>
<dbReference type="GO" id="GO:0005794">
    <property type="term" value="C:Golgi apparatus"/>
    <property type="evidence" value="ECO:0007669"/>
    <property type="project" value="TreeGrafter"/>
</dbReference>
<dbReference type="AlphaFoldDB" id="A0A0C9XP71"/>
<name>A0A0C9XP71_9AGAR</name>
<protein>
    <recommendedName>
        <fullName evidence="8">GRIP domain-containing protein</fullName>
    </recommendedName>
</protein>